<feature type="compositionally biased region" description="Basic and acidic residues" evidence="1">
    <location>
        <begin position="304"/>
        <end position="324"/>
    </location>
</feature>
<feature type="region of interest" description="Disordered" evidence="1">
    <location>
        <begin position="262"/>
        <end position="376"/>
    </location>
</feature>
<gene>
    <name evidence="2" type="ORF">DFQ27_008387</name>
</gene>
<dbReference type="Proteomes" id="UP000807716">
    <property type="component" value="Unassembled WGS sequence"/>
</dbReference>
<accession>A0A9P6QH22</accession>
<feature type="compositionally biased region" description="Basic residues" evidence="1">
    <location>
        <begin position="272"/>
        <end position="303"/>
    </location>
</feature>
<dbReference type="AlphaFoldDB" id="A0A9P6QH22"/>
<dbReference type="OrthoDB" id="2412054at2759"/>
<evidence type="ECO:0000313" key="3">
    <source>
        <dbReference type="Proteomes" id="UP000807716"/>
    </source>
</evidence>
<sequence>MAPKAFCSYSVCKKGLLDKKARGQALDKVEKDHLLRMHSETPVKVVVHGFTFVHTRNPANGMRFQCICGREPLSRSTIQQHHPCPSFDFTVQVADFVSIVGPEQQPAGDPQDELEGVDDEEGDEDLVNLGVEHEEDDKDLVNMEVDDEEDDKGLVNMEVDDEEDDKDLVNVVVDDEEGDRDLVNVYTYAPNTNAPYAPNAYHPNNTVVPDLPSAAGYSSDMVLQRIHLLEGQMEDLSRRIQQSLESHGELTRRYEEYVSRLRDQEREQELRQKRRARDQKRRAKDQKRRAKDQKGRAKDRKGRAKDQKGRARDQMTRLEKKVDKGLQSTSGPSTSAMPGPSTSAPPGPRSNPEPAVPDQSNPNGGDDPYIQACYQD</sequence>
<comment type="caution">
    <text evidence="2">The sequence shown here is derived from an EMBL/GenBank/DDBJ whole genome shotgun (WGS) entry which is preliminary data.</text>
</comment>
<evidence type="ECO:0000256" key="1">
    <source>
        <dbReference type="SAM" id="MobiDB-lite"/>
    </source>
</evidence>
<keyword evidence="3" id="KW-1185">Reference proteome</keyword>
<name>A0A9P6QH22_9FUNG</name>
<protein>
    <submittedName>
        <fullName evidence="2">Uncharacterized protein</fullName>
    </submittedName>
</protein>
<feature type="compositionally biased region" description="Polar residues" evidence="1">
    <location>
        <begin position="326"/>
        <end position="342"/>
    </location>
</feature>
<feature type="compositionally biased region" description="Basic and acidic residues" evidence="1">
    <location>
        <begin position="262"/>
        <end position="271"/>
    </location>
</feature>
<reference evidence="2" key="1">
    <citation type="journal article" date="2020" name="Fungal Divers.">
        <title>Resolving the Mortierellaceae phylogeny through synthesis of multi-gene phylogenetics and phylogenomics.</title>
        <authorList>
            <person name="Vandepol N."/>
            <person name="Liber J."/>
            <person name="Desiro A."/>
            <person name="Na H."/>
            <person name="Kennedy M."/>
            <person name="Barry K."/>
            <person name="Grigoriev I.V."/>
            <person name="Miller A.N."/>
            <person name="O'Donnell K."/>
            <person name="Stajich J.E."/>
            <person name="Bonito G."/>
        </authorList>
    </citation>
    <scope>NUCLEOTIDE SEQUENCE</scope>
    <source>
        <strain evidence="2">BC1065</strain>
    </source>
</reference>
<organism evidence="2 3">
    <name type="scientific">Actinomortierella ambigua</name>
    <dbReference type="NCBI Taxonomy" id="1343610"/>
    <lineage>
        <taxon>Eukaryota</taxon>
        <taxon>Fungi</taxon>
        <taxon>Fungi incertae sedis</taxon>
        <taxon>Mucoromycota</taxon>
        <taxon>Mortierellomycotina</taxon>
        <taxon>Mortierellomycetes</taxon>
        <taxon>Mortierellales</taxon>
        <taxon>Mortierellaceae</taxon>
        <taxon>Actinomortierella</taxon>
    </lineage>
</organism>
<proteinExistence type="predicted"/>
<feature type="compositionally biased region" description="Pro residues" evidence="1">
    <location>
        <begin position="343"/>
        <end position="355"/>
    </location>
</feature>
<dbReference type="EMBL" id="JAAAJB010000070">
    <property type="protein sequence ID" value="KAG0267742.1"/>
    <property type="molecule type" value="Genomic_DNA"/>
</dbReference>
<evidence type="ECO:0000313" key="2">
    <source>
        <dbReference type="EMBL" id="KAG0267742.1"/>
    </source>
</evidence>